<accession>A0A8R1UIP0</accession>
<reference evidence="1" key="2">
    <citation type="submission" date="2022-06" db="UniProtKB">
        <authorList>
            <consortium name="EnsemblMetazoa"/>
        </authorList>
    </citation>
    <scope>IDENTIFICATION</scope>
    <source>
        <strain evidence="1">PS312</strain>
    </source>
</reference>
<gene>
    <name evidence="1" type="primary">WBGene00117532</name>
</gene>
<dbReference type="AlphaFoldDB" id="A0A2A6CGV7"/>
<dbReference type="EnsemblMetazoa" id="PPA27978.1">
    <property type="protein sequence ID" value="PPA27978.1"/>
    <property type="gene ID" value="WBGene00117532"/>
</dbReference>
<accession>A0A2A6CGV7</accession>
<organism evidence="1 2">
    <name type="scientific">Pristionchus pacificus</name>
    <name type="common">Parasitic nematode worm</name>
    <dbReference type="NCBI Taxonomy" id="54126"/>
    <lineage>
        <taxon>Eukaryota</taxon>
        <taxon>Metazoa</taxon>
        <taxon>Ecdysozoa</taxon>
        <taxon>Nematoda</taxon>
        <taxon>Chromadorea</taxon>
        <taxon>Rhabditida</taxon>
        <taxon>Rhabditina</taxon>
        <taxon>Diplogasteromorpha</taxon>
        <taxon>Diplogasteroidea</taxon>
        <taxon>Neodiplogasteridae</taxon>
        <taxon>Pristionchus</taxon>
    </lineage>
</organism>
<evidence type="ECO:0000313" key="1">
    <source>
        <dbReference type="EnsemblMetazoa" id="PPA27978.1"/>
    </source>
</evidence>
<protein>
    <submittedName>
        <fullName evidence="1">Uncharacterized protein</fullName>
    </submittedName>
</protein>
<dbReference type="Proteomes" id="UP000005239">
    <property type="component" value="Unassembled WGS sequence"/>
</dbReference>
<name>A0A2A6CGV7_PRIPA</name>
<proteinExistence type="predicted"/>
<evidence type="ECO:0000313" key="2">
    <source>
        <dbReference type="Proteomes" id="UP000005239"/>
    </source>
</evidence>
<keyword evidence="2" id="KW-1185">Reference proteome</keyword>
<sequence>MGHPMTRSIALLLFLAYTPVHGYVTFTIRVRLLGSFPSTSSILMACLSADGANCMGRQWIWNETVLSSPEGRKGMSTARDDQLEEPWEVEKGESRFLFVQLLPSWRNWGSWETADVSILHPNGHKYMHVVPMLDGRFDFFVKIECAYGFHGHGCLDGCIPVKGHHSCASDGTWVCAEGRWGTFCDYPMAGEGDISHADELRASASFDADWDRMALLAVGSIMIVAAALTVHTLHRKRARSTAQLAEEVPMVHVE</sequence>
<reference evidence="2" key="1">
    <citation type="journal article" date="2008" name="Nat. Genet.">
        <title>The Pristionchus pacificus genome provides a unique perspective on nematode lifestyle and parasitism.</title>
        <authorList>
            <person name="Dieterich C."/>
            <person name="Clifton S.W."/>
            <person name="Schuster L.N."/>
            <person name="Chinwalla A."/>
            <person name="Delehaunty K."/>
            <person name="Dinkelacker I."/>
            <person name="Fulton L."/>
            <person name="Fulton R."/>
            <person name="Godfrey J."/>
            <person name="Minx P."/>
            <person name="Mitreva M."/>
            <person name="Roeseler W."/>
            <person name="Tian H."/>
            <person name="Witte H."/>
            <person name="Yang S.P."/>
            <person name="Wilson R.K."/>
            <person name="Sommer R.J."/>
        </authorList>
    </citation>
    <scope>NUCLEOTIDE SEQUENCE [LARGE SCALE GENOMIC DNA]</scope>
    <source>
        <strain evidence="2">PS312</strain>
    </source>
</reference>